<keyword evidence="9" id="KW-1185">Reference proteome</keyword>
<evidence type="ECO:0000256" key="3">
    <source>
        <dbReference type="ARBA" id="ARBA00022777"/>
    </source>
</evidence>
<dbReference type="InterPro" id="IPR000719">
    <property type="entry name" value="Prot_kinase_dom"/>
</dbReference>
<evidence type="ECO:0000256" key="6">
    <source>
        <dbReference type="RuleBase" id="RU000304"/>
    </source>
</evidence>
<dbReference type="GO" id="GO:0005524">
    <property type="term" value="F:ATP binding"/>
    <property type="evidence" value="ECO:0007669"/>
    <property type="project" value="UniProtKB-UniRule"/>
</dbReference>
<keyword evidence="6" id="KW-0723">Serine/threonine-protein kinase</keyword>
<dbReference type="PANTHER" id="PTHR44329:SF288">
    <property type="entry name" value="MITOGEN-ACTIVATED PROTEIN KINASE KINASE KINASE 20"/>
    <property type="match status" value="1"/>
</dbReference>
<evidence type="ECO:0000313" key="8">
    <source>
        <dbReference type="EMBL" id="KAF7430851.1"/>
    </source>
</evidence>
<evidence type="ECO:0000256" key="2">
    <source>
        <dbReference type="ARBA" id="ARBA00022741"/>
    </source>
</evidence>
<dbReference type="AlphaFoldDB" id="A0A8H6ZTZ2"/>
<dbReference type="Proteomes" id="UP000623687">
    <property type="component" value="Unassembled WGS sequence"/>
</dbReference>
<keyword evidence="2 5" id="KW-0547">Nucleotide-binding</keyword>
<dbReference type="InterPro" id="IPR051681">
    <property type="entry name" value="Ser/Thr_Kinases-Pseudokinases"/>
</dbReference>
<sequence>MTASMQVVQTTKEQRSYYKKVLHRLIEKLSIPRGIKQPVIYEVGLGKELPQDLKGKITFEPGYIGTGGFGKVYKGKYKIGRGKKILVAVKFLEVPWSENMATKILQACYLHRETFVWSTLKHPNILDLLGICSGLNNSTSRVPALISPYCPHGNLRDFLRLNPDTMRLPLACQVVRGLEYLHTKDIIHGDIKPENILVDAELRALLCDFGRSQVIGIDGFETTLASSHHYTAPELLDARTELVALTKPSDIFSLTVTLLRVVTDRAPFYPEIGPRINRLFAEGKRPLPEPYFEASSEMTGGLWKLFDRGWACDPSLRPTAHQYMSDIEALPPRFDT</sequence>
<dbReference type="EMBL" id="JACETU010000004">
    <property type="protein sequence ID" value="KAF7430851.1"/>
    <property type="molecule type" value="Genomic_DNA"/>
</dbReference>
<gene>
    <name evidence="8" type="ORF">PC9H_006565</name>
</gene>
<name>A0A8H6ZTZ2_PLEOS</name>
<dbReference type="PROSITE" id="PS00107">
    <property type="entry name" value="PROTEIN_KINASE_ATP"/>
    <property type="match status" value="1"/>
</dbReference>
<dbReference type="SUPFAM" id="SSF56112">
    <property type="entry name" value="Protein kinase-like (PK-like)"/>
    <property type="match status" value="1"/>
</dbReference>
<dbReference type="GO" id="GO:0004674">
    <property type="term" value="F:protein serine/threonine kinase activity"/>
    <property type="evidence" value="ECO:0007669"/>
    <property type="project" value="UniProtKB-KW"/>
</dbReference>
<dbReference type="GeneID" id="59376383"/>
<dbReference type="VEuPathDB" id="FungiDB:PC9H_006565"/>
<feature type="binding site" evidence="5">
    <location>
        <position position="90"/>
    </location>
    <ligand>
        <name>ATP</name>
        <dbReference type="ChEBI" id="CHEBI:30616"/>
    </ligand>
</feature>
<evidence type="ECO:0000256" key="5">
    <source>
        <dbReference type="PROSITE-ProRule" id="PRU10141"/>
    </source>
</evidence>
<dbReference type="PROSITE" id="PS50011">
    <property type="entry name" value="PROTEIN_KINASE_DOM"/>
    <property type="match status" value="1"/>
</dbReference>
<dbReference type="InterPro" id="IPR011009">
    <property type="entry name" value="Kinase-like_dom_sf"/>
</dbReference>
<accession>A0A8H6ZTZ2</accession>
<keyword evidence="3" id="KW-0418">Kinase</keyword>
<evidence type="ECO:0000259" key="7">
    <source>
        <dbReference type="PROSITE" id="PS50011"/>
    </source>
</evidence>
<evidence type="ECO:0000256" key="1">
    <source>
        <dbReference type="ARBA" id="ARBA00022679"/>
    </source>
</evidence>
<keyword evidence="1" id="KW-0808">Transferase</keyword>
<dbReference type="InterPro" id="IPR017441">
    <property type="entry name" value="Protein_kinase_ATP_BS"/>
</dbReference>
<dbReference type="PROSITE" id="PS00108">
    <property type="entry name" value="PROTEIN_KINASE_ST"/>
    <property type="match status" value="1"/>
</dbReference>
<dbReference type="RefSeq" id="XP_036632129.1">
    <property type="nucleotide sequence ID" value="XM_036776110.1"/>
</dbReference>
<evidence type="ECO:0000256" key="4">
    <source>
        <dbReference type="ARBA" id="ARBA00022840"/>
    </source>
</evidence>
<protein>
    <recommendedName>
        <fullName evidence="7">Protein kinase domain-containing protein</fullName>
    </recommendedName>
</protein>
<dbReference type="OrthoDB" id="10261027at2759"/>
<proteinExistence type="inferred from homology"/>
<organism evidence="8 9">
    <name type="scientific">Pleurotus ostreatus</name>
    <name type="common">Oyster mushroom</name>
    <name type="synonym">White-rot fungus</name>
    <dbReference type="NCBI Taxonomy" id="5322"/>
    <lineage>
        <taxon>Eukaryota</taxon>
        <taxon>Fungi</taxon>
        <taxon>Dikarya</taxon>
        <taxon>Basidiomycota</taxon>
        <taxon>Agaricomycotina</taxon>
        <taxon>Agaricomycetes</taxon>
        <taxon>Agaricomycetidae</taxon>
        <taxon>Agaricales</taxon>
        <taxon>Pleurotineae</taxon>
        <taxon>Pleurotaceae</taxon>
        <taxon>Pleurotus</taxon>
    </lineage>
</organism>
<reference evidence="8" key="1">
    <citation type="submission" date="2019-07" db="EMBL/GenBank/DDBJ databases">
        <authorList>
            <person name="Palmer J.M."/>
        </authorList>
    </citation>
    <scope>NUCLEOTIDE SEQUENCE</scope>
    <source>
        <strain evidence="8">PC9</strain>
    </source>
</reference>
<dbReference type="Gene3D" id="1.10.510.10">
    <property type="entry name" value="Transferase(Phosphotransferase) domain 1"/>
    <property type="match status" value="1"/>
</dbReference>
<dbReference type="InterPro" id="IPR008271">
    <property type="entry name" value="Ser/Thr_kinase_AS"/>
</dbReference>
<comment type="similarity">
    <text evidence="6">Belongs to the protein kinase superfamily.</text>
</comment>
<evidence type="ECO:0000313" key="9">
    <source>
        <dbReference type="Proteomes" id="UP000623687"/>
    </source>
</evidence>
<comment type="caution">
    <text evidence="8">The sequence shown here is derived from an EMBL/GenBank/DDBJ whole genome shotgun (WGS) entry which is preliminary data.</text>
</comment>
<dbReference type="Pfam" id="PF00069">
    <property type="entry name" value="Pkinase"/>
    <property type="match status" value="1"/>
</dbReference>
<feature type="domain" description="Protein kinase" evidence="7">
    <location>
        <begin position="58"/>
        <end position="334"/>
    </location>
</feature>
<keyword evidence="4 5" id="KW-0067">ATP-binding</keyword>
<dbReference type="SMART" id="SM00220">
    <property type="entry name" value="S_TKc"/>
    <property type="match status" value="1"/>
</dbReference>
<dbReference type="PANTHER" id="PTHR44329">
    <property type="entry name" value="SERINE/THREONINE-PROTEIN KINASE TNNI3K-RELATED"/>
    <property type="match status" value="1"/>
</dbReference>